<keyword evidence="3" id="KW-1185">Reference proteome</keyword>
<dbReference type="InterPro" id="IPR013783">
    <property type="entry name" value="Ig-like_fold"/>
</dbReference>
<evidence type="ECO:0000313" key="2">
    <source>
        <dbReference type="EMBL" id="MDV3459132.1"/>
    </source>
</evidence>
<comment type="caution">
    <text evidence="2">The sequence shown here is derived from an EMBL/GenBank/DDBJ whole genome shotgun (WGS) entry which is preliminary data.</text>
</comment>
<keyword evidence="1" id="KW-0732">Signal</keyword>
<accession>A0ABU3YDD2</accession>
<gene>
    <name evidence="2" type="ORF">RZN05_19200</name>
</gene>
<name>A0ABU3YDD2_9SPHN</name>
<dbReference type="Proteomes" id="UP001273531">
    <property type="component" value="Unassembled WGS sequence"/>
</dbReference>
<sequence length="121" mass="12433">MILQLFSMLPILALSPNAIPLLTGSPPVAVDDAASVGCNTIVGIDVLGNDYDPDGDPLVIDSVSSPGGANAQNAGTYIEFDSTVSGTFPVYYQISDGNGGTASATLTVTVRRSRICDNWPG</sequence>
<dbReference type="EMBL" id="JAWJEJ010000002">
    <property type="protein sequence ID" value="MDV3459132.1"/>
    <property type="molecule type" value="Genomic_DNA"/>
</dbReference>
<evidence type="ECO:0000256" key="1">
    <source>
        <dbReference type="SAM" id="SignalP"/>
    </source>
</evidence>
<reference evidence="2 3" key="1">
    <citation type="submission" date="2023-10" db="EMBL/GenBank/DDBJ databases">
        <title>Sphingomonas sp. HF-S4 16S ribosomal RNA gene Genome sequencing and assembly.</title>
        <authorList>
            <person name="Lee H."/>
        </authorList>
    </citation>
    <scope>NUCLEOTIDE SEQUENCE [LARGE SCALE GENOMIC DNA]</scope>
    <source>
        <strain evidence="2 3">HF-S4</strain>
    </source>
</reference>
<proteinExistence type="predicted"/>
<feature type="chain" id="PRO_5046511334" evidence="1">
    <location>
        <begin position="19"/>
        <end position="121"/>
    </location>
</feature>
<feature type="signal peptide" evidence="1">
    <location>
        <begin position="1"/>
        <end position="18"/>
    </location>
</feature>
<protein>
    <submittedName>
        <fullName evidence="2">Cadherin-like domain-containing protein</fullName>
    </submittedName>
</protein>
<dbReference type="RefSeq" id="WP_317228288.1">
    <property type="nucleotide sequence ID" value="NZ_JAWJEJ010000002.1"/>
</dbReference>
<evidence type="ECO:0000313" key="3">
    <source>
        <dbReference type="Proteomes" id="UP001273531"/>
    </source>
</evidence>
<dbReference type="Pfam" id="PF17963">
    <property type="entry name" value="Big_9"/>
    <property type="match status" value="1"/>
</dbReference>
<organism evidence="2 3">
    <name type="scientific">Sphingomonas agrestis</name>
    <dbReference type="NCBI Taxonomy" id="3080540"/>
    <lineage>
        <taxon>Bacteria</taxon>
        <taxon>Pseudomonadati</taxon>
        <taxon>Pseudomonadota</taxon>
        <taxon>Alphaproteobacteria</taxon>
        <taxon>Sphingomonadales</taxon>
        <taxon>Sphingomonadaceae</taxon>
        <taxon>Sphingomonas</taxon>
    </lineage>
</organism>
<dbReference type="Gene3D" id="2.60.40.10">
    <property type="entry name" value="Immunoglobulins"/>
    <property type="match status" value="1"/>
</dbReference>